<feature type="compositionally biased region" description="Polar residues" evidence="1">
    <location>
        <begin position="1"/>
        <end position="10"/>
    </location>
</feature>
<feature type="region of interest" description="Disordered" evidence="1">
    <location>
        <begin position="1"/>
        <end position="201"/>
    </location>
</feature>
<dbReference type="EMBL" id="MCFC01000007">
    <property type="protein sequence ID" value="ORY33057.1"/>
    <property type="molecule type" value="Genomic_DNA"/>
</dbReference>
<keyword evidence="3" id="KW-1185">Reference proteome</keyword>
<proteinExistence type="predicted"/>
<evidence type="ECO:0000313" key="2">
    <source>
        <dbReference type="EMBL" id="ORY33057.1"/>
    </source>
</evidence>
<evidence type="ECO:0000313" key="3">
    <source>
        <dbReference type="Proteomes" id="UP000193986"/>
    </source>
</evidence>
<sequence length="201" mass="21054">MAEGSSTRESGPTWGPFGQEPSDSSTANYWTNAEDKVNITPSLPSIEIHPPVPDPVQCHGSIGFHSSQRGRRGRRAAPPVSGSRYSPYGCHGQKRPQSRVGAGSTSSLPPSKPGDVDTTLAKYLQQMSMGGPSSDEAAQMNTDVEMGGTVPGGSSSTLPTRTSLPRKTESPLCASRESNTDATGGQGPSELDCEENASFDE</sequence>
<protein>
    <submittedName>
        <fullName evidence="2">Uncharacterized protein</fullName>
    </submittedName>
</protein>
<feature type="compositionally biased region" description="Acidic residues" evidence="1">
    <location>
        <begin position="191"/>
        <end position="201"/>
    </location>
</feature>
<feature type="compositionally biased region" description="Polar residues" evidence="1">
    <location>
        <begin position="21"/>
        <end position="31"/>
    </location>
</feature>
<evidence type="ECO:0000256" key="1">
    <source>
        <dbReference type="SAM" id="MobiDB-lite"/>
    </source>
</evidence>
<dbReference type="Proteomes" id="UP000193986">
    <property type="component" value="Unassembled WGS sequence"/>
</dbReference>
<gene>
    <name evidence="2" type="ORF">BCR39DRAFT_504038</name>
</gene>
<dbReference type="AlphaFoldDB" id="A0A1Y2BF22"/>
<reference evidence="2 3" key="1">
    <citation type="submission" date="2016-07" db="EMBL/GenBank/DDBJ databases">
        <title>Pervasive Adenine N6-methylation of Active Genes in Fungi.</title>
        <authorList>
            <consortium name="DOE Joint Genome Institute"/>
            <person name="Mondo S.J."/>
            <person name="Dannebaum R.O."/>
            <person name="Kuo R.C."/>
            <person name="Labutti K."/>
            <person name="Haridas S."/>
            <person name="Kuo A."/>
            <person name="Salamov A."/>
            <person name="Ahrendt S.R."/>
            <person name="Lipzen A."/>
            <person name="Sullivan W."/>
            <person name="Andreopoulos W.B."/>
            <person name="Clum A."/>
            <person name="Lindquist E."/>
            <person name="Daum C."/>
            <person name="Ramamoorthy G.K."/>
            <person name="Gryganskyi A."/>
            <person name="Culley D."/>
            <person name="Magnuson J.K."/>
            <person name="James T.Y."/>
            <person name="O'Malley M.A."/>
            <person name="Stajich J.E."/>
            <person name="Spatafora J.W."/>
            <person name="Visel A."/>
            <person name="Grigoriev I.V."/>
        </authorList>
    </citation>
    <scope>NUCLEOTIDE SEQUENCE [LARGE SCALE GENOMIC DNA]</scope>
    <source>
        <strain evidence="2 3">68-887.2</strain>
    </source>
</reference>
<comment type="caution">
    <text evidence="2">The sequence shown here is derived from an EMBL/GenBank/DDBJ whole genome shotgun (WGS) entry which is preliminary data.</text>
</comment>
<name>A0A1Y2BF22_9TREE</name>
<accession>A0A1Y2BF22</accession>
<dbReference type="InParanoid" id="A0A1Y2BF22"/>
<feature type="compositionally biased region" description="Low complexity" evidence="1">
    <location>
        <begin position="152"/>
        <end position="165"/>
    </location>
</feature>
<organism evidence="2 3">
    <name type="scientific">Naematelia encephala</name>
    <dbReference type="NCBI Taxonomy" id="71784"/>
    <lineage>
        <taxon>Eukaryota</taxon>
        <taxon>Fungi</taxon>
        <taxon>Dikarya</taxon>
        <taxon>Basidiomycota</taxon>
        <taxon>Agaricomycotina</taxon>
        <taxon>Tremellomycetes</taxon>
        <taxon>Tremellales</taxon>
        <taxon>Naemateliaceae</taxon>
        <taxon>Naematelia</taxon>
    </lineage>
</organism>